<gene>
    <name evidence="1" type="ORF">WN51_14532</name>
</gene>
<accession>A0A0M8ZZV9</accession>
<keyword evidence="2" id="KW-1185">Reference proteome</keyword>
<proteinExistence type="predicted"/>
<dbReference type="Proteomes" id="UP000053105">
    <property type="component" value="Unassembled WGS sequence"/>
</dbReference>
<reference evidence="1 2" key="1">
    <citation type="submission" date="2015-07" db="EMBL/GenBank/DDBJ databases">
        <title>The genome of Melipona quadrifasciata.</title>
        <authorList>
            <person name="Pan H."/>
            <person name="Kapheim K."/>
        </authorList>
    </citation>
    <scope>NUCLEOTIDE SEQUENCE [LARGE SCALE GENOMIC DNA]</scope>
    <source>
        <strain evidence="1">0111107301</strain>
        <tissue evidence="1">Whole body</tissue>
    </source>
</reference>
<name>A0A0M8ZZV9_9HYME</name>
<sequence>MALLKIVNRHLGFEIQEIRRTPQRKMLAIARKVETKSSQFKINPQFHESEIQQLFKNAIATIGPTIGNVKFIKLARISQENGGKEELLVNLAALMVKNNLEYHWDDKKNSNTVLIDRVELKRLSSEVSFVDIVRSNPILHSAEFPSFSTSVVIFPKVYRVKDVKEYRTECIKTSIVRDKKNKIRTYNCRTTFALAEALNIFEQRGLVDSVVWVCWSDESDRFLGPELSVLPLHPLERNSKLVQFCAGRMFIAPSLSDNSGTNDCKTFIGNLRKRNSPSDQAVRNVKSTTTDKYDASFEVSPRNTQFPNGATLQHQPRQDDCLLPPALQRLRGELELGRLDRRVRAEDGDLPVAAARARQREHARRWRQTEVLRDLPLEAGVREQAAPDLRVQTLLPVKVVAALRLDGHDPPDVLAGRRQEAPVVALGAGHVRLGRQGQGLQALRVLYVPLVRAEKVPRGPEALHGSGRHVASGGSRQQQFGILWGVIPQIRIVVAGFMQLREDNFYGYNPTLSSIVQADLFPRNPHHFCNCLIVIEQVTVVLMESIGIMDSGSLELLRVVANVLGFWDQDSKLWSLALF</sequence>
<evidence type="ECO:0000313" key="1">
    <source>
        <dbReference type="EMBL" id="KOX73486.1"/>
    </source>
</evidence>
<evidence type="ECO:0000313" key="2">
    <source>
        <dbReference type="Proteomes" id="UP000053105"/>
    </source>
</evidence>
<protein>
    <submittedName>
        <fullName evidence="1">Uncharacterized protein</fullName>
    </submittedName>
</protein>
<dbReference type="AlphaFoldDB" id="A0A0M8ZZV9"/>
<dbReference type="EMBL" id="KQ435798">
    <property type="protein sequence ID" value="KOX73486.1"/>
    <property type="molecule type" value="Genomic_DNA"/>
</dbReference>
<organism evidence="1 2">
    <name type="scientific">Melipona quadrifasciata</name>
    <dbReference type="NCBI Taxonomy" id="166423"/>
    <lineage>
        <taxon>Eukaryota</taxon>
        <taxon>Metazoa</taxon>
        <taxon>Ecdysozoa</taxon>
        <taxon>Arthropoda</taxon>
        <taxon>Hexapoda</taxon>
        <taxon>Insecta</taxon>
        <taxon>Pterygota</taxon>
        <taxon>Neoptera</taxon>
        <taxon>Endopterygota</taxon>
        <taxon>Hymenoptera</taxon>
        <taxon>Apocrita</taxon>
        <taxon>Aculeata</taxon>
        <taxon>Apoidea</taxon>
        <taxon>Anthophila</taxon>
        <taxon>Apidae</taxon>
        <taxon>Melipona</taxon>
    </lineage>
</organism>